<feature type="transmembrane region" description="Helical" evidence="7">
    <location>
        <begin position="265"/>
        <end position="286"/>
    </location>
</feature>
<feature type="transmembrane region" description="Helical" evidence="7">
    <location>
        <begin position="197"/>
        <end position="224"/>
    </location>
</feature>
<dbReference type="Proteomes" id="UP000184016">
    <property type="component" value="Unassembled WGS sequence"/>
</dbReference>
<keyword evidence="4 7" id="KW-0812">Transmembrane</keyword>
<dbReference type="GO" id="GO:0005886">
    <property type="term" value="C:plasma membrane"/>
    <property type="evidence" value="ECO:0007669"/>
    <property type="project" value="UniProtKB-SubCell"/>
</dbReference>
<dbReference type="EMBL" id="FRAF01000008">
    <property type="protein sequence ID" value="SHK10638.1"/>
    <property type="molecule type" value="Genomic_DNA"/>
</dbReference>
<dbReference type="STRING" id="1830138.SAMN05443507_108116"/>
<dbReference type="InterPro" id="IPR020846">
    <property type="entry name" value="MFS_dom"/>
</dbReference>
<dbReference type="AlphaFoldDB" id="A0A1M6PRZ3"/>
<keyword evidence="3" id="KW-1003">Cell membrane</keyword>
<reference evidence="10" key="1">
    <citation type="submission" date="2016-11" db="EMBL/GenBank/DDBJ databases">
        <authorList>
            <person name="Varghese N."/>
            <person name="Submissions S."/>
        </authorList>
    </citation>
    <scope>NUCLEOTIDE SEQUENCE [LARGE SCALE GENOMIC DNA]</scope>
    <source>
        <strain evidence="10">USBA-503</strain>
    </source>
</reference>
<dbReference type="PROSITE" id="PS50850">
    <property type="entry name" value="MFS"/>
    <property type="match status" value="1"/>
</dbReference>
<dbReference type="CDD" id="cd06174">
    <property type="entry name" value="MFS"/>
    <property type="match status" value="1"/>
</dbReference>
<dbReference type="InterPro" id="IPR036259">
    <property type="entry name" value="MFS_trans_sf"/>
</dbReference>
<feature type="transmembrane region" description="Helical" evidence="7">
    <location>
        <begin position="156"/>
        <end position="176"/>
    </location>
</feature>
<protein>
    <submittedName>
        <fullName evidence="9">Predicted arabinose efflux permease, MFS family</fullName>
    </submittedName>
</protein>
<dbReference type="RefSeq" id="WP_072873705.1">
    <property type="nucleotide sequence ID" value="NZ_FRAF01000008.1"/>
</dbReference>
<keyword evidence="6 7" id="KW-0472">Membrane</keyword>
<keyword evidence="5 7" id="KW-1133">Transmembrane helix</keyword>
<dbReference type="InterPro" id="IPR011701">
    <property type="entry name" value="MFS"/>
</dbReference>
<feature type="transmembrane region" description="Helical" evidence="7">
    <location>
        <begin position="71"/>
        <end position="91"/>
    </location>
</feature>
<evidence type="ECO:0000259" key="8">
    <source>
        <dbReference type="PROSITE" id="PS50850"/>
    </source>
</evidence>
<dbReference type="Gene3D" id="1.20.1250.20">
    <property type="entry name" value="MFS general substrate transporter like domains"/>
    <property type="match status" value="2"/>
</dbReference>
<feature type="transmembrane region" description="Helical" evidence="7">
    <location>
        <begin position="331"/>
        <end position="352"/>
    </location>
</feature>
<evidence type="ECO:0000256" key="2">
    <source>
        <dbReference type="ARBA" id="ARBA00022448"/>
    </source>
</evidence>
<dbReference type="OrthoDB" id="2373674at2"/>
<dbReference type="GO" id="GO:0022857">
    <property type="term" value="F:transmembrane transporter activity"/>
    <property type="evidence" value="ECO:0007669"/>
    <property type="project" value="InterPro"/>
</dbReference>
<evidence type="ECO:0000313" key="10">
    <source>
        <dbReference type="Proteomes" id="UP000184016"/>
    </source>
</evidence>
<feature type="transmembrane region" description="Helical" evidence="7">
    <location>
        <begin position="38"/>
        <end position="59"/>
    </location>
</feature>
<comment type="subcellular location">
    <subcellularLocation>
        <location evidence="1">Cell membrane</location>
        <topology evidence="1">Multi-pass membrane protein</topology>
    </subcellularLocation>
</comment>
<proteinExistence type="predicted"/>
<dbReference type="SUPFAM" id="SSF103473">
    <property type="entry name" value="MFS general substrate transporter"/>
    <property type="match status" value="1"/>
</dbReference>
<dbReference type="InterPro" id="IPR050189">
    <property type="entry name" value="MFS_Efflux_Transporters"/>
</dbReference>
<feature type="transmembrane region" description="Helical" evidence="7">
    <location>
        <begin position="131"/>
        <end position="150"/>
    </location>
</feature>
<keyword evidence="2" id="KW-0813">Transport</keyword>
<sequence length="382" mass="40170">MNSGQKVLIPYVLFAFVLGFAWFMLAPLVPGLASELHVSISAVLLFISMYGYAMVVGSIPAGVWTAKSGPAPVLTLAILLSSLGLLLRAFAHNYTLFLMAQIVAALAYPFLIAPIGSILRLSGVRRLKAGTGLTIGALFLGMGISALLSSNLGLSTALWLGFALNALIGIWLFFAVRSVPRPETGASSIRVRLTYSNWWIIGFVVSSTSVMIGGITSAALAHLHVAHAEILGGLLSGLTFIGSAVGAALFGVLGETTSRLKPLMVTLAVFTWLSILWITLVLTGYVQNNSGLLSVVFFLAGAFGNGWYTLTLEEAAKRAENAGSAGLNTAGYSLASNIGVAIVPVILGPMVISQPTSWVSITLILGLLAILFTFITRTTRTH</sequence>
<evidence type="ECO:0000256" key="7">
    <source>
        <dbReference type="SAM" id="Phobius"/>
    </source>
</evidence>
<feature type="transmembrane region" description="Helical" evidence="7">
    <location>
        <begin position="7"/>
        <end position="26"/>
    </location>
</feature>
<dbReference type="PANTHER" id="PTHR43124:SF3">
    <property type="entry name" value="CHLORAMPHENICOL EFFLUX PUMP RV0191"/>
    <property type="match status" value="1"/>
</dbReference>
<evidence type="ECO:0000256" key="1">
    <source>
        <dbReference type="ARBA" id="ARBA00004651"/>
    </source>
</evidence>
<feature type="transmembrane region" description="Helical" evidence="7">
    <location>
        <begin position="358"/>
        <end position="376"/>
    </location>
</feature>
<accession>A0A1M6PRZ3</accession>
<dbReference type="Pfam" id="PF07690">
    <property type="entry name" value="MFS_1"/>
    <property type="match status" value="1"/>
</dbReference>
<feature type="transmembrane region" description="Helical" evidence="7">
    <location>
        <begin position="97"/>
        <end position="119"/>
    </location>
</feature>
<feature type="transmembrane region" description="Helical" evidence="7">
    <location>
        <begin position="292"/>
        <end position="310"/>
    </location>
</feature>
<evidence type="ECO:0000256" key="5">
    <source>
        <dbReference type="ARBA" id="ARBA00022989"/>
    </source>
</evidence>
<organism evidence="9 10">
    <name type="scientific">Alicyclobacillus tolerans</name>
    <dbReference type="NCBI Taxonomy" id="90970"/>
    <lineage>
        <taxon>Bacteria</taxon>
        <taxon>Bacillati</taxon>
        <taxon>Bacillota</taxon>
        <taxon>Bacilli</taxon>
        <taxon>Bacillales</taxon>
        <taxon>Alicyclobacillaceae</taxon>
        <taxon>Alicyclobacillus</taxon>
    </lineage>
</organism>
<dbReference type="PANTHER" id="PTHR43124">
    <property type="entry name" value="PURINE EFFLUX PUMP PBUE"/>
    <property type="match status" value="1"/>
</dbReference>
<evidence type="ECO:0000256" key="6">
    <source>
        <dbReference type="ARBA" id="ARBA00023136"/>
    </source>
</evidence>
<feature type="transmembrane region" description="Helical" evidence="7">
    <location>
        <begin position="230"/>
        <end position="253"/>
    </location>
</feature>
<feature type="domain" description="Major facilitator superfamily (MFS) profile" evidence="8">
    <location>
        <begin position="7"/>
        <end position="380"/>
    </location>
</feature>
<evidence type="ECO:0000256" key="4">
    <source>
        <dbReference type="ARBA" id="ARBA00022692"/>
    </source>
</evidence>
<gene>
    <name evidence="9" type="ORF">SAMN05443507_108116</name>
</gene>
<evidence type="ECO:0000313" key="9">
    <source>
        <dbReference type="EMBL" id="SHK10638.1"/>
    </source>
</evidence>
<name>A0A1M6PRZ3_9BACL</name>
<evidence type="ECO:0000256" key="3">
    <source>
        <dbReference type="ARBA" id="ARBA00022475"/>
    </source>
</evidence>
<keyword evidence="10" id="KW-1185">Reference proteome</keyword>